<feature type="non-terminal residue" evidence="2">
    <location>
        <position position="154"/>
    </location>
</feature>
<organism evidence="2 3">
    <name type="scientific">Tropilaelaps mercedesae</name>
    <dbReference type="NCBI Taxonomy" id="418985"/>
    <lineage>
        <taxon>Eukaryota</taxon>
        <taxon>Metazoa</taxon>
        <taxon>Ecdysozoa</taxon>
        <taxon>Arthropoda</taxon>
        <taxon>Chelicerata</taxon>
        <taxon>Arachnida</taxon>
        <taxon>Acari</taxon>
        <taxon>Parasitiformes</taxon>
        <taxon>Mesostigmata</taxon>
        <taxon>Gamasina</taxon>
        <taxon>Dermanyssoidea</taxon>
        <taxon>Laelapidae</taxon>
        <taxon>Tropilaelaps</taxon>
    </lineage>
</organism>
<gene>
    <name evidence="2" type="ORF">BIW11_06832</name>
</gene>
<evidence type="ECO:0000313" key="2">
    <source>
        <dbReference type="EMBL" id="OQR77800.1"/>
    </source>
</evidence>
<protein>
    <submittedName>
        <fullName evidence="2">Uncharacterized protein</fullName>
    </submittedName>
</protein>
<evidence type="ECO:0000256" key="1">
    <source>
        <dbReference type="SAM" id="MobiDB-lite"/>
    </source>
</evidence>
<name>A0A1V9XWE6_9ACAR</name>
<accession>A0A1V9XWE6</accession>
<comment type="caution">
    <text evidence="2">The sequence shown here is derived from an EMBL/GenBank/DDBJ whole genome shotgun (WGS) entry which is preliminary data.</text>
</comment>
<proteinExistence type="predicted"/>
<dbReference type="EMBL" id="MNPL01003052">
    <property type="protein sequence ID" value="OQR77800.1"/>
    <property type="molecule type" value="Genomic_DNA"/>
</dbReference>
<keyword evidence="3" id="KW-1185">Reference proteome</keyword>
<reference evidence="2 3" key="1">
    <citation type="journal article" date="2017" name="Gigascience">
        <title>Draft genome of the honey bee ectoparasitic mite, Tropilaelaps mercedesae, is shaped by the parasitic life history.</title>
        <authorList>
            <person name="Dong X."/>
            <person name="Armstrong S.D."/>
            <person name="Xia D."/>
            <person name="Makepeace B.L."/>
            <person name="Darby A.C."/>
            <person name="Kadowaki T."/>
        </authorList>
    </citation>
    <scope>NUCLEOTIDE SEQUENCE [LARGE SCALE GENOMIC DNA]</scope>
    <source>
        <strain evidence="2">Wuxi-XJTLU</strain>
    </source>
</reference>
<feature type="compositionally biased region" description="Polar residues" evidence="1">
    <location>
        <begin position="132"/>
        <end position="154"/>
    </location>
</feature>
<dbReference type="Proteomes" id="UP000192247">
    <property type="component" value="Unassembled WGS sequence"/>
</dbReference>
<dbReference type="InParanoid" id="A0A1V9XWE6"/>
<feature type="region of interest" description="Disordered" evidence="1">
    <location>
        <begin position="117"/>
        <end position="154"/>
    </location>
</feature>
<evidence type="ECO:0000313" key="3">
    <source>
        <dbReference type="Proteomes" id="UP000192247"/>
    </source>
</evidence>
<sequence length="154" mass="17091">MMLCIDQGTLSRMELLPLVNGNPLMEKPNGIPVGERTPLLEQQCPVDGIKRQKQQQQQLQQEISQTEGSVAYTEHTMSSLIRHRMEIQNCTDGLDLIQAEAYEIVDLMLTALSKVRQVPPQSSAQGKDPTESETVTPQMAITTSCMPPSAIRTQ</sequence>
<dbReference type="AlphaFoldDB" id="A0A1V9XWE6"/>